<name>A0ACB8TP34_9APHY</name>
<sequence length="100" mass="10485">DVWAPAILSPKSGDVWASGQTQNVTWDLSSQPAQITNNNGFILLRSSGAGTPVVLAHDFLLTDGSVEITVPDVLTRDDYGITLFGDSGDIVDGITINGVV</sequence>
<reference evidence="1" key="1">
    <citation type="journal article" date="2021" name="Environ. Microbiol.">
        <title>Gene family expansions and transcriptome signatures uncover fungal adaptations to wood decay.</title>
        <authorList>
            <person name="Hage H."/>
            <person name="Miyauchi S."/>
            <person name="Viragh M."/>
            <person name="Drula E."/>
            <person name="Min B."/>
            <person name="Chaduli D."/>
            <person name="Navarro D."/>
            <person name="Favel A."/>
            <person name="Norest M."/>
            <person name="Lesage-Meessen L."/>
            <person name="Balint B."/>
            <person name="Merenyi Z."/>
            <person name="de Eugenio L."/>
            <person name="Morin E."/>
            <person name="Martinez A.T."/>
            <person name="Baldrian P."/>
            <person name="Stursova M."/>
            <person name="Martinez M.J."/>
            <person name="Novotny C."/>
            <person name="Magnuson J.K."/>
            <person name="Spatafora J.W."/>
            <person name="Maurice S."/>
            <person name="Pangilinan J."/>
            <person name="Andreopoulos W."/>
            <person name="LaButti K."/>
            <person name="Hundley H."/>
            <person name="Na H."/>
            <person name="Kuo A."/>
            <person name="Barry K."/>
            <person name="Lipzen A."/>
            <person name="Henrissat B."/>
            <person name="Riley R."/>
            <person name="Ahrendt S."/>
            <person name="Nagy L.G."/>
            <person name="Grigoriev I.V."/>
            <person name="Martin F."/>
            <person name="Rosso M.N."/>
        </authorList>
    </citation>
    <scope>NUCLEOTIDE SEQUENCE</scope>
    <source>
        <strain evidence="1">CBS 384.51</strain>
    </source>
</reference>
<protein>
    <submittedName>
        <fullName evidence="1">Uncharacterized protein</fullName>
    </submittedName>
</protein>
<proteinExistence type="predicted"/>
<accession>A0ACB8TP34</accession>
<dbReference type="Proteomes" id="UP001055072">
    <property type="component" value="Unassembled WGS sequence"/>
</dbReference>
<evidence type="ECO:0000313" key="2">
    <source>
        <dbReference type="Proteomes" id="UP001055072"/>
    </source>
</evidence>
<organism evidence="1 2">
    <name type="scientific">Irpex rosettiformis</name>
    <dbReference type="NCBI Taxonomy" id="378272"/>
    <lineage>
        <taxon>Eukaryota</taxon>
        <taxon>Fungi</taxon>
        <taxon>Dikarya</taxon>
        <taxon>Basidiomycota</taxon>
        <taxon>Agaricomycotina</taxon>
        <taxon>Agaricomycetes</taxon>
        <taxon>Polyporales</taxon>
        <taxon>Irpicaceae</taxon>
        <taxon>Irpex</taxon>
    </lineage>
</organism>
<comment type="caution">
    <text evidence="1">The sequence shown here is derived from an EMBL/GenBank/DDBJ whole genome shotgun (WGS) entry which is preliminary data.</text>
</comment>
<evidence type="ECO:0000313" key="1">
    <source>
        <dbReference type="EMBL" id="KAI0083734.1"/>
    </source>
</evidence>
<keyword evidence="2" id="KW-1185">Reference proteome</keyword>
<gene>
    <name evidence="1" type="ORF">BDY19DRAFT_858495</name>
</gene>
<feature type="non-terminal residue" evidence="1">
    <location>
        <position position="100"/>
    </location>
</feature>
<dbReference type="EMBL" id="MU274954">
    <property type="protein sequence ID" value="KAI0083734.1"/>
    <property type="molecule type" value="Genomic_DNA"/>
</dbReference>
<feature type="non-terminal residue" evidence="1">
    <location>
        <position position="1"/>
    </location>
</feature>